<feature type="region of interest" description="Disordered" evidence="1">
    <location>
        <begin position="1"/>
        <end position="25"/>
    </location>
</feature>
<protein>
    <submittedName>
        <fullName evidence="2">Uncharacterized protein</fullName>
    </submittedName>
</protein>
<evidence type="ECO:0000313" key="2">
    <source>
        <dbReference type="EMBL" id="KAA1071684.1"/>
    </source>
</evidence>
<keyword evidence="3" id="KW-1185">Reference proteome</keyword>
<name>A0A5B0M764_PUCGR</name>
<dbReference type="EMBL" id="VSWC01000170">
    <property type="protein sequence ID" value="KAA1071684.1"/>
    <property type="molecule type" value="Genomic_DNA"/>
</dbReference>
<gene>
    <name evidence="2" type="ORF">PGT21_016006</name>
</gene>
<evidence type="ECO:0000256" key="1">
    <source>
        <dbReference type="SAM" id="MobiDB-lite"/>
    </source>
</evidence>
<accession>A0A5B0M764</accession>
<dbReference type="Proteomes" id="UP000324748">
    <property type="component" value="Unassembled WGS sequence"/>
</dbReference>
<comment type="caution">
    <text evidence="2">The sequence shown here is derived from an EMBL/GenBank/DDBJ whole genome shotgun (WGS) entry which is preliminary data.</text>
</comment>
<reference evidence="2 3" key="1">
    <citation type="submission" date="2019-05" db="EMBL/GenBank/DDBJ databases">
        <title>Emergence of the Ug99 lineage of the wheat stem rust pathogen through somatic hybridization.</title>
        <authorList>
            <person name="Li F."/>
            <person name="Upadhyaya N.M."/>
            <person name="Sperschneider J."/>
            <person name="Matny O."/>
            <person name="Nguyen-Phuc H."/>
            <person name="Mago R."/>
            <person name="Raley C."/>
            <person name="Miller M.E."/>
            <person name="Silverstein K.A.T."/>
            <person name="Henningsen E."/>
            <person name="Hirsch C.D."/>
            <person name="Visser B."/>
            <person name="Pretorius Z.A."/>
            <person name="Steffenson B.J."/>
            <person name="Schwessinger B."/>
            <person name="Dodds P.N."/>
            <person name="Figueroa M."/>
        </authorList>
    </citation>
    <scope>NUCLEOTIDE SEQUENCE [LARGE SCALE GENOMIC DNA]</scope>
    <source>
        <strain evidence="2">21-0</strain>
    </source>
</reference>
<organism evidence="2 3">
    <name type="scientific">Puccinia graminis f. sp. tritici</name>
    <dbReference type="NCBI Taxonomy" id="56615"/>
    <lineage>
        <taxon>Eukaryota</taxon>
        <taxon>Fungi</taxon>
        <taxon>Dikarya</taxon>
        <taxon>Basidiomycota</taxon>
        <taxon>Pucciniomycotina</taxon>
        <taxon>Pucciniomycetes</taxon>
        <taxon>Pucciniales</taxon>
        <taxon>Pucciniaceae</taxon>
        <taxon>Puccinia</taxon>
    </lineage>
</organism>
<sequence length="121" mass="13949">MYLHHPEFPFEDDNSQHTPSLASTAPRHHLITQSADPDLELVEKLLPRELPAIGQNHRLPTTQFPRVHHGHHFDHSNTAPVQKQTNDAPVQYQTMCLKILNLILTIYQANELLNKEFYSPD</sequence>
<dbReference type="AlphaFoldDB" id="A0A5B0M764"/>
<evidence type="ECO:0000313" key="3">
    <source>
        <dbReference type="Proteomes" id="UP000324748"/>
    </source>
</evidence>
<proteinExistence type="predicted"/>
<feature type="region of interest" description="Disordered" evidence="1">
    <location>
        <begin position="62"/>
        <end position="84"/>
    </location>
</feature>